<dbReference type="RefSeq" id="WP_133908928.1">
    <property type="nucleotide sequence ID" value="NZ_SOCP01000027.1"/>
</dbReference>
<dbReference type="Proteomes" id="UP000294927">
    <property type="component" value="Unassembled WGS sequence"/>
</dbReference>
<keyword evidence="5" id="KW-1185">Reference proteome</keyword>
<feature type="domain" description="EamA" evidence="3">
    <location>
        <begin position="4"/>
        <end position="133"/>
    </location>
</feature>
<keyword evidence="2" id="KW-0812">Transmembrane</keyword>
<evidence type="ECO:0000313" key="4">
    <source>
        <dbReference type="EMBL" id="TDV38595.1"/>
    </source>
</evidence>
<organism evidence="4 5">
    <name type="scientific">Actinophytocola oryzae</name>
    <dbReference type="NCBI Taxonomy" id="502181"/>
    <lineage>
        <taxon>Bacteria</taxon>
        <taxon>Bacillati</taxon>
        <taxon>Actinomycetota</taxon>
        <taxon>Actinomycetes</taxon>
        <taxon>Pseudonocardiales</taxon>
        <taxon>Pseudonocardiaceae</taxon>
    </lineage>
</organism>
<dbReference type="AlphaFoldDB" id="A0A4R7USS2"/>
<dbReference type="InterPro" id="IPR037185">
    <property type="entry name" value="EmrE-like"/>
</dbReference>
<feature type="transmembrane region" description="Helical" evidence="2">
    <location>
        <begin position="87"/>
        <end position="106"/>
    </location>
</feature>
<comment type="similarity">
    <text evidence="1">Belongs to the EamA transporter family.</text>
</comment>
<dbReference type="SUPFAM" id="SSF103481">
    <property type="entry name" value="Multidrug resistance efflux transporter EmrE"/>
    <property type="match status" value="1"/>
</dbReference>
<comment type="caution">
    <text evidence="4">The sequence shown here is derived from an EMBL/GenBank/DDBJ whole genome shotgun (WGS) entry which is preliminary data.</text>
</comment>
<evidence type="ECO:0000256" key="2">
    <source>
        <dbReference type="SAM" id="Phobius"/>
    </source>
</evidence>
<proteinExistence type="inferred from homology"/>
<feature type="domain" description="EamA" evidence="3">
    <location>
        <begin position="176"/>
        <end position="274"/>
    </location>
</feature>
<dbReference type="Pfam" id="PF00892">
    <property type="entry name" value="EamA"/>
    <property type="match status" value="2"/>
</dbReference>
<gene>
    <name evidence="4" type="ORF">CLV71_12738</name>
</gene>
<feature type="transmembrane region" description="Helical" evidence="2">
    <location>
        <begin position="172"/>
        <end position="193"/>
    </location>
</feature>
<keyword evidence="2" id="KW-0472">Membrane</keyword>
<reference evidence="4 5" key="1">
    <citation type="submission" date="2019-03" db="EMBL/GenBank/DDBJ databases">
        <title>Genomic Encyclopedia of Archaeal and Bacterial Type Strains, Phase II (KMG-II): from individual species to whole genera.</title>
        <authorList>
            <person name="Goeker M."/>
        </authorList>
    </citation>
    <scope>NUCLEOTIDE SEQUENCE [LARGE SCALE GENOMIC DNA]</scope>
    <source>
        <strain evidence="4 5">DSM 45499</strain>
    </source>
</reference>
<feature type="transmembrane region" description="Helical" evidence="2">
    <location>
        <begin position="200"/>
        <end position="222"/>
    </location>
</feature>
<dbReference type="InterPro" id="IPR000620">
    <property type="entry name" value="EamA_dom"/>
</dbReference>
<feature type="transmembrane region" description="Helical" evidence="2">
    <location>
        <begin position="32"/>
        <end position="50"/>
    </location>
</feature>
<feature type="transmembrane region" description="Helical" evidence="2">
    <location>
        <begin position="62"/>
        <end position="80"/>
    </location>
</feature>
<evidence type="ECO:0000313" key="5">
    <source>
        <dbReference type="Proteomes" id="UP000294927"/>
    </source>
</evidence>
<name>A0A4R7USS2_9PSEU</name>
<protein>
    <submittedName>
        <fullName evidence="4">EamA-like transporter family protein</fullName>
    </submittedName>
</protein>
<keyword evidence="2" id="KW-1133">Transmembrane helix</keyword>
<sequence>MVVVVFAALAAAGWGTADYLGGKASRHAPATAVLLFSQVLALPVLVGWLVVTSPPGPQWSGFAWGAMGGACGFIGMVLFLKSLASGAMTLVAPVVAVAVAVVPFVLGLFMDVWPSGLALGGVCCAVLAIALVNRGGGRVRFSLPAFWTALAAGCGLGMQLVCVGGPAANAGLWPLVGARTTSILCAAVAVLAARQGGLRAVPWGLVVVAGVLDTSGFAFYLFALGSGLLSVVGPLTALAPAATIVLALIVDRERVARTQLAGLGLAAGALVLVAV</sequence>
<feature type="transmembrane region" description="Helical" evidence="2">
    <location>
        <begin position="228"/>
        <end position="250"/>
    </location>
</feature>
<accession>A0A4R7USS2</accession>
<evidence type="ECO:0000256" key="1">
    <source>
        <dbReference type="ARBA" id="ARBA00007362"/>
    </source>
</evidence>
<dbReference type="EMBL" id="SOCP01000027">
    <property type="protein sequence ID" value="TDV38595.1"/>
    <property type="molecule type" value="Genomic_DNA"/>
</dbReference>
<evidence type="ECO:0000259" key="3">
    <source>
        <dbReference type="Pfam" id="PF00892"/>
    </source>
</evidence>
<feature type="transmembrane region" description="Helical" evidence="2">
    <location>
        <begin position="145"/>
        <end position="166"/>
    </location>
</feature>
<dbReference type="GO" id="GO:0016020">
    <property type="term" value="C:membrane"/>
    <property type="evidence" value="ECO:0007669"/>
    <property type="project" value="InterPro"/>
</dbReference>
<feature type="transmembrane region" description="Helical" evidence="2">
    <location>
        <begin position="112"/>
        <end position="133"/>
    </location>
</feature>
<dbReference type="OrthoDB" id="68076at2"/>